<evidence type="ECO:0000256" key="3">
    <source>
        <dbReference type="ARBA" id="ARBA00022691"/>
    </source>
</evidence>
<keyword evidence="2" id="KW-0808">Transferase</keyword>
<dbReference type="GO" id="GO:0032259">
    <property type="term" value="P:methylation"/>
    <property type="evidence" value="ECO:0007669"/>
    <property type="project" value="UniProtKB-KW"/>
</dbReference>
<dbReference type="Gene3D" id="3.90.1420.10">
    <property type="entry name" value="Rubisco LSMT, substrate-binding domain"/>
    <property type="match status" value="1"/>
</dbReference>
<dbReference type="InterPro" id="IPR046341">
    <property type="entry name" value="SET_dom_sf"/>
</dbReference>
<comment type="caution">
    <text evidence="6">The sequence shown here is derived from an EMBL/GenBank/DDBJ whole genome shotgun (WGS) entry which is preliminary data.</text>
</comment>
<reference evidence="6" key="1">
    <citation type="submission" date="2023-01" db="EMBL/GenBank/DDBJ databases">
        <title>Metagenome sequencing of chrysophaentin producing Chrysophaeum taylorii.</title>
        <authorList>
            <person name="Davison J."/>
            <person name="Bewley C."/>
        </authorList>
    </citation>
    <scope>NUCLEOTIDE SEQUENCE</scope>
    <source>
        <strain evidence="6">NIES-1699</strain>
    </source>
</reference>
<dbReference type="InterPro" id="IPR036464">
    <property type="entry name" value="Rubisco_LSMT_subst-bd_sf"/>
</dbReference>
<dbReference type="GO" id="GO:0016279">
    <property type="term" value="F:protein-lysine N-methyltransferase activity"/>
    <property type="evidence" value="ECO:0007669"/>
    <property type="project" value="TreeGrafter"/>
</dbReference>
<dbReference type="EMBL" id="JAQMWT010000634">
    <property type="protein sequence ID" value="KAJ8598845.1"/>
    <property type="molecule type" value="Genomic_DNA"/>
</dbReference>
<protein>
    <recommendedName>
        <fullName evidence="5">SET domain-containing protein</fullName>
    </recommendedName>
</protein>
<gene>
    <name evidence="6" type="ORF">CTAYLR_008548</name>
</gene>
<evidence type="ECO:0000259" key="5">
    <source>
        <dbReference type="PROSITE" id="PS50280"/>
    </source>
</evidence>
<dbReference type="InterPro" id="IPR050600">
    <property type="entry name" value="SETD3_SETD6_MTase"/>
</dbReference>
<dbReference type="Proteomes" id="UP001230188">
    <property type="component" value="Unassembled WGS sequence"/>
</dbReference>
<keyword evidence="3" id="KW-0949">S-adenosyl-L-methionine</keyword>
<name>A0AAD7XJV8_9STRA</name>
<dbReference type="PANTHER" id="PTHR13271:SF123">
    <property type="entry name" value="RIBULOSE-1,5-BISPHOSPHATE CARBOXYLASE_OXYGENASE SMALL SUBUNIT N-METHYLTRANSFERASE I-RELATED"/>
    <property type="match status" value="1"/>
</dbReference>
<evidence type="ECO:0000313" key="6">
    <source>
        <dbReference type="EMBL" id="KAJ8598845.1"/>
    </source>
</evidence>
<keyword evidence="1" id="KW-0489">Methyltransferase</keyword>
<keyword evidence="4" id="KW-0732">Signal</keyword>
<dbReference type="Gene3D" id="3.90.1410.10">
    <property type="entry name" value="set domain protein methyltransferase, domain 1"/>
    <property type="match status" value="1"/>
</dbReference>
<dbReference type="InterPro" id="IPR001214">
    <property type="entry name" value="SET_dom"/>
</dbReference>
<dbReference type="SUPFAM" id="SSF82199">
    <property type="entry name" value="SET domain"/>
    <property type="match status" value="1"/>
</dbReference>
<feature type="chain" id="PRO_5042192233" description="SET domain-containing protein" evidence="4">
    <location>
        <begin position="19"/>
        <end position="446"/>
    </location>
</feature>
<accession>A0AAD7XJV8</accession>
<organism evidence="6 7">
    <name type="scientific">Chrysophaeum taylorii</name>
    <dbReference type="NCBI Taxonomy" id="2483200"/>
    <lineage>
        <taxon>Eukaryota</taxon>
        <taxon>Sar</taxon>
        <taxon>Stramenopiles</taxon>
        <taxon>Ochrophyta</taxon>
        <taxon>Pelagophyceae</taxon>
        <taxon>Pelagomonadales</taxon>
        <taxon>Pelagomonadaceae</taxon>
        <taxon>Chrysophaeum</taxon>
    </lineage>
</organism>
<dbReference type="Pfam" id="PF00856">
    <property type="entry name" value="SET"/>
    <property type="match status" value="1"/>
</dbReference>
<evidence type="ECO:0000256" key="1">
    <source>
        <dbReference type="ARBA" id="ARBA00022603"/>
    </source>
</evidence>
<evidence type="ECO:0000313" key="7">
    <source>
        <dbReference type="Proteomes" id="UP001230188"/>
    </source>
</evidence>
<keyword evidence="7" id="KW-1185">Reference proteome</keyword>
<dbReference type="SUPFAM" id="SSF81822">
    <property type="entry name" value="RuBisCo LSMT C-terminal, substrate-binding domain"/>
    <property type="match status" value="1"/>
</dbReference>
<proteinExistence type="predicted"/>
<dbReference type="InterPro" id="IPR015353">
    <property type="entry name" value="Rubisco_LSMT_subst-bd"/>
</dbReference>
<feature type="signal peptide" evidence="4">
    <location>
        <begin position="1"/>
        <end position="18"/>
    </location>
</feature>
<dbReference type="CDD" id="cd10527">
    <property type="entry name" value="SET_LSMT"/>
    <property type="match status" value="1"/>
</dbReference>
<evidence type="ECO:0000256" key="4">
    <source>
        <dbReference type="SAM" id="SignalP"/>
    </source>
</evidence>
<sequence>MGVLWVLLVASSTGPAAALQARGGVVELNEWIGTVCTSFDKVRVGECGERGWGLVAAKSIRRGDTVIEVPLAACLTSSSAREGVLGEELGKAERSAGEKFVPMSGEAALLALQIMDVAEAWREAMPEDPGLPLVLTEDAQCSSRSFAALRENAIDDYEWLRRHMWADPPSLDEWLRATSLALSRSFGVEDRLVLAPGVDFVNHDDMLDPEFEPFRLRKSFFGGEALAFLAPVDVATDEELRINYGPFGAAEFFETYGIVPSRGAALRAASACELRFELPASDRFFDDKTAVLERGGYDEPFLEVGVGGEVDPELMRFLRLRELTGTDAFLLEPVFEAQLWDDFLAAPISRPNEEACLEAIATECRAVADLLQKSTPPKAAPLLETVHQIELDALQRTLDWVTVDLATLDTKEYYQERRLRELGLDTEWSADDAQWSTSRAPGSVDW</sequence>
<feature type="domain" description="SET" evidence="5">
    <location>
        <begin position="40"/>
        <end position="245"/>
    </location>
</feature>
<dbReference type="AlphaFoldDB" id="A0AAD7XJV8"/>
<dbReference type="Pfam" id="PF09273">
    <property type="entry name" value="Rubis-subs-bind"/>
    <property type="match status" value="1"/>
</dbReference>
<dbReference type="PANTHER" id="PTHR13271">
    <property type="entry name" value="UNCHARACTERIZED PUTATIVE METHYLTRANSFERASE"/>
    <property type="match status" value="1"/>
</dbReference>
<evidence type="ECO:0000256" key="2">
    <source>
        <dbReference type="ARBA" id="ARBA00022679"/>
    </source>
</evidence>
<dbReference type="PROSITE" id="PS50280">
    <property type="entry name" value="SET"/>
    <property type="match status" value="1"/>
</dbReference>